<dbReference type="STRING" id="675864.SAMN04489747_0383"/>
<dbReference type="InterPro" id="IPR010273">
    <property type="entry name" value="DUF881"/>
</dbReference>
<dbReference type="EMBL" id="LT629688">
    <property type="protein sequence ID" value="SDD18546.1"/>
    <property type="molecule type" value="Genomic_DNA"/>
</dbReference>
<reference evidence="2 3" key="1">
    <citation type="submission" date="2016-10" db="EMBL/GenBank/DDBJ databases">
        <authorList>
            <person name="de Groot N.N."/>
        </authorList>
    </citation>
    <scope>NUCLEOTIDE SEQUENCE [LARGE SCALE GENOMIC DNA]</scope>
    <source>
        <strain evidence="2 3">MON 2.2</strain>
    </source>
</reference>
<dbReference type="GO" id="GO:0005886">
    <property type="term" value="C:plasma membrane"/>
    <property type="evidence" value="ECO:0007669"/>
    <property type="project" value="TreeGrafter"/>
</dbReference>
<gene>
    <name evidence="2" type="ORF">SAMN04489747_0383</name>
</gene>
<keyword evidence="3" id="KW-1185">Reference proteome</keyword>
<evidence type="ECO:0000313" key="2">
    <source>
        <dbReference type="EMBL" id="SDD18546.1"/>
    </source>
</evidence>
<sequence length="255" mass="27155">MGWWQRARARVRHRVRRDRPTPRRRLLTVAVCFVAGLMITVSAINARGTDLRPGRNTDLVDLVRSEAARSSELAGRVSDLRAEVDQMATGAGSTGEDVERSARLGQQVGLDPVGGPGVTVTLTDAPASIDPVGVDGDLLVVHQQDIQAVVNVLWQGGAEAMTIQGQRVISTTGIKCVGNTVVLHGIPYAPPYVISAVGEPGALEAALAGSEYVGVYRQYVDAYGLGYEQRAETRLELPGFTGVTTLRWARTGAVG</sequence>
<accession>A0A1G6SQU0</accession>
<dbReference type="Gene3D" id="3.30.70.1880">
    <property type="entry name" value="Protein of unknown function DUF881"/>
    <property type="match status" value="1"/>
</dbReference>
<dbReference type="Pfam" id="PF05949">
    <property type="entry name" value="DUF881"/>
    <property type="match status" value="1"/>
</dbReference>
<evidence type="ECO:0000256" key="1">
    <source>
        <dbReference type="ARBA" id="ARBA00009108"/>
    </source>
</evidence>
<proteinExistence type="inferred from homology"/>
<name>A0A1G6SQU0_9ACTN</name>
<organism evidence="2 3">
    <name type="scientific">Auraticoccus monumenti</name>
    <dbReference type="NCBI Taxonomy" id="675864"/>
    <lineage>
        <taxon>Bacteria</taxon>
        <taxon>Bacillati</taxon>
        <taxon>Actinomycetota</taxon>
        <taxon>Actinomycetes</taxon>
        <taxon>Propionibacteriales</taxon>
        <taxon>Propionibacteriaceae</taxon>
        <taxon>Auraticoccus</taxon>
    </lineage>
</organism>
<dbReference type="PANTHER" id="PTHR37313:SF4">
    <property type="entry name" value="CONSERVED MEMBRANE PROTEIN-RELATED"/>
    <property type="match status" value="1"/>
</dbReference>
<comment type="similarity">
    <text evidence="1">Belongs to the UPF0749 family.</text>
</comment>
<protein>
    <submittedName>
        <fullName evidence="2">Uncharacterized conserved protein YlxW, UPF0749 family</fullName>
    </submittedName>
</protein>
<evidence type="ECO:0000313" key="3">
    <source>
        <dbReference type="Proteomes" id="UP000198546"/>
    </source>
</evidence>
<dbReference type="PANTHER" id="PTHR37313">
    <property type="entry name" value="UPF0749 PROTEIN RV1825"/>
    <property type="match status" value="1"/>
</dbReference>
<dbReference type="AlphaFoldDB" id="A0A1G6SQU0"/>
<dbReference type="Proteomes" id="UP000198546">
    <property type="component" value="Chromosome i"/>
</dbReference>
<dbReference type="OrthoDB" id="3214641at2"/>